<dbReference type="AlphaFoldDB" id="A0A2S4NAF6"/>
<dbReference type="Gene3D" id="3.30.930.10">
    <property type="entry name" value="Bira Bifunctional Protein, Domain 2"/>
    <property type="match status" value="1"/>
</dbReference>
<evidence type="ECO:0000256" key="2">
    <source>
        <dbReference type="ARBA" id="ARBA00022598"/>
    </source>
</evidence>
<evidence type="ECO:0000256" key="7">
    <source>
        <dbReference type="HAMAP-Rule" id="MF_00044"/>
    </source>
</evidence>
<evidence type="ECO:0000259" key="8">
    <source>
        <dbReference type="PROSITE" id="PS50862"/>
    </source>
</evidence>
<dbReference type="GO" id="GO:0005524">
    <property type="term" value="F:ATP binding"/>
    <property type="evidence" value="ECO:0007669"/>
    <property type="project" value="UniProtKB-UniRule"/>
</dbReference>
<dbReference type="GO" id="GO:0006422">
    <property type="term" value="P:aspartyl-tRNA aminoacylation"/>
    <property type="evidence" value="ECO:0007669"/>
    <property type="project" value="UniProtKB-UniRule"/>
</dbReference>
<keyword evidence="10" id="KW-1185">Reference proteome</keyword>
<feature type="binding site" evidence="7">
    <location>
        <begin position="531"/>
        <end position="534"/>
    </location>
    <ligand>
        <name>ATP</name>
        <dbReference type="ChEBI" id="CHEBI:30616"/>
    </ligand>
</feature>
<keyword evidence="2 7" id="KW-0436">Ligase</keyword>
<dbReference type="CDD" id="cd04317">
    <property type="entry name" value="EcAspRS_like_N"/>
    <property type="match status" value="1"/>
</dbReference>
<comment type="caution">
    <text evidence="7">Lacks conserved residue(s) required for the propagation of feature annotation.</text>
</comment>
<comment type="subunit">
    <text evidence="7">Homodimer.</text>
</comment>
<feature type="binding site" evidence="7">
    <location>
        <position position="445"/>
    </location>
    <ligand>
        <name>L-aspartate</name>
        <dbReference type="ChEBI" id="CHEBI:29991"/>
    </ligand>
</feature>
<dbReference type="Pfam" id="PF00152">
    <property type="entry name" value="tRNA-synt_2"/>
    <property type="match status" value="1"/>
</dbReference>
<feature type="binding site" evidence="7">
    <location>
        <position position="220"/>
    </location>
    <ligand>
        <name>L-aspartate</name>
        <dbReference type="ChEBI" id="CHEBI:29991"/>
    </ligand>
</feature>
<evidence type="ECO:0000256" key="4">
    <source>
        <dbReference type="ARBA" id="ARBA00022840"/>
    </source>
</evidence>
<dbReference type="Gene3D" id="2.40.50.140">
    <property type="entry name" value="Nucleic acid-binding proteins"/>
    <property type="match status" value="1"/>
</dbReference>
<protein>
    <recommendedName>
        <fullName evidence="7">Aspartate--tRNA ligase</fullName>
        <ecNumber evidence="7">6.1.1.12</ecNumber>
    </recommendedName>
    <alternativeName>
        <fullName evidence="7">Aspartyl-tRNA synthetase</fullName>
        <shortName evidence="7">AspRS</shortName>
    </alternativeName>
</protein>
<dbReference type="Proteomes" id="UP000237056">
    <property type="component" value="Unassembled WGS sequence"/>
</dbReference>
<organism evidence="9 10">
    <name type="scientific">Flavobacterium croceum DSM 17960</name>
    <dbReference type="NCBI Taxonomy" id="1121886"/>
    <lineage>
        <taxon>Bacteria</taxon>
        <taxon>Pseudomonadati</taxon>
        <taxon>Bacteroidota</taxon>
        <taxon>Flavobacteriia</taxon>
        <taxon>Flavobacteriales</taxon>
        <taxon>Flavobacteriaceae</taxon>
        <taxon>Flavobacterium</taxon>
    </lineage>
</organism>
<proteinExistence type="inferred from homology"/>
<comment type="catalytic activity">
    <reaction evidence="7">
        <text>tRNA(Asp) + L-aspartate + ATP = L-aspartyl-tRNA(Asp) + AMP + diphosphate</text>
        <dbReference type="Rhea" id="RHEA:19649"/>
        <dbReference type="Rhea" id="RHEA-COMP:9660"/>
        <dbReference type="Rhea" id="RHEA-COMP:9678"/>
        <dbReference type="ChEBI" id="CHEBI:29991"/>
        <dbReference type="ChEBI" id="CHEBI:30616"/>
        <dbReference type="ChEBI" id="CHEBI:33019"/>
        <dbReference type="ChEBI" id="CHEBI:78442"/>
        <dbReference type="ChEBI" id="CHEBI:78516"/>
        <dbReference type="ChEBI" id="CHEBI:456215"/>
        <dbReference type="EC" id="6.1.1.12"/>
    </reaction>
</comment>
<dbReference type="InterPro" id="IPR004524">
    <property type="entry name" value="Asp-tRNA-ligase_1"/>
</dbReference>
<sequence>MFRSHTCGELNANTINTEVTLAGWVQKTRDKGFMIWVDLRDRYGITQLIFDENRTDKIVFEKAKSLGREFVIQVKGTVIERESKNKNIPTGDIEILVSELTILNQAMLPPFTIEDETDGGEDIRMKYRYLDIRRNPVKNSLLFRHNVAMEVRKYLSDQGFCEVETPYLIKSTPEGARDFVVPSRMNEGQFYALPQSPQTFKQLLMVGGMDKYFQIVKCFRDEDLRADRQPEFTQIDCEMAFVEQEDILNTFEGLTRHLLKEVKGIEVDKFPRITYDYAMKTYGNDKPDIRFEMKFGELNEFAQHRDFSVFNSAELVVGIAAPGCATYTRKEIDALIDWVKRPQIGASGMVYVKCETDGTFKSSVDKFYNQEDLANWAKATNAKAGDMIFILSGNAHKTRTQLSALRMELATRLGLRKPDEFAPLWVVDFPLLEFDEESGRYHAMHHPFTSPKPEDIDLINTNPGAVRANAYDMVLNGNEIGGGSIRIHDKELQARMFELLGFTKEEAENQFGFLMNAFQYGAPPHGGLAFGLDRLVAILGGQETIRDFIAFPKNNSGRDVMIDAPSTIDTKQLDELHIMLK</sequence>
<feature type="binding site" evidence="7">
    <location>
        <position position="229"/>
    </location>
    <ligand>
        <name>ATP</name>
        <dbReference type="ChEBI" id="CHEBI:30616"/>
    </ligand>
</feature>
<dbReference type="GO" id="GO:0005737">
    <property type="term" value="C:cytoplasm"/>
    <property type="evidence" value="ECO:0007669"/>
    <property type="project" value="UniProtKB-SubCell"/>
</dbReference>
<keyword evidence="4 7" id="KW-0067">ATP-binding</keyword>
<dbReference type="InterPro" id="IPR045864">
    <property type="entry name" value="aa-tRNA-synth_II/BPL/LPL"/>
</dbReference>
<dbReference type="InterPro" id="IPR006195">
    <property type="entry name" value="aa-tRNA-synth_II"/>
</dbReference>
<dbReference type="InterPro" id="IPR004364">
    <property type="entry name" value="Aa-tRNA-synt_II"/>
</dbReference>
<evidence type="ECO:0000256" key="6">
    <source>
        <dbReference type="ARBA" id="ARBA00023146"/>
    </source>
</evidence>
<dbReference type="InterPro" id="IPR012340">
    <property type="entry name" value="NA-bd_OB-fold"/>
</dbReference>
<dbReference type="NCBIfam" id="TIGR00459">
    <property type="entry name" value="aspS_bact"/>
    <property type="match status" value="1"/>
</dbReference>
<dbReference type="InterPro" id="IPR047090">
    <property type="entry name" value="AspRS_core"/>
</dbReference>
<dbReference type="SUPFAM" id="SSF55261">
    <property type="entry name" value="GAD domain-like"/>
    <property type="match status" value="1"/>
</dbReference>
<feature type="binding site" evidence="7">
    <location>
        <position position="479"/>
    </location>
    <ligand>
        <name>ATP</name>
        <dbReference type="ChEBI" id="CHEBI:30616"/>
    </ligand>
</feature>
<feature type="binding site" evidence="7">
    <location>
        <position position="174"/>
    </location>
    <ligand>
        <name>L-aspartate</name>
        <dbReference type="ChEBI" id="CHEBI:29991"/>
    </ligand>
</feature>
<comment type="subcellular location">
    <subcellularLocation>
        <location evidence="7">Cytoplasm</location>
    </subcellularLocation>
</comment>
<dbReference type="InterPro" id="IPR004115">
    <property type="entry name" value="GAD-like_sf"/>
</dbReference>
<evidence type="ECO:0000256" key="5">
    <source>
        <dbReference type="ARBA" id="ARBA00022917"/>
    </source>
</evidence>
<dbReference type="SUPFAM" id="SSF50249">
    <property type="entry name" value="Nucleic acid-binding proteins"/>
    <property type="match status" value="1"/>
</dbReference>
<dbReference type="RefSeq" id="WP_103725334.1">
    <property type="nucleotide sequence ID" value="NZ_PQNY01000003.1"/>
</dbReference>
<dbReference type="InterPro" id="IPR004365">
    <property type="entry name" value="NA-bd_OB_tRNA"/>
</dbReference>
<comment type="caution">
    <text evidence="9">The sequence shown here is derived from an EMBL/GenBank/DDBJ whole genome shotgun (WGS) entry which is preliminary data.</text>
</comment>
<dbReference type="GO" id="GO:0003676">
    <property type="term" value="F:nucleic acid binding"/>
    <property type="evidence" value="ECO:0007669"/>
    <property type="project" value="InterPro"/>
</dbReference>
<evidence type="ECO:0000256" key="1">
    <source>
        <dbReference type="ARBA" id="ARBA00006303"/>
    </source>
</evidence>
<keyword evidence="3 7" id="KW-0547">Nucleotide-binding</keyword>
<dbReference type="PANTHER" id="PTHR22594">
    <property type="entry name" value="ASPARTYL/LYSYL-TRNA SYNTHETASE"/>
    <property type="match status" value="1"/>
</dbReference>
<dbReference type="GO" id="GO:0004815">
    <property type="term" value="F:aspartate-tRNA ligase activity"/>
    <property type="evidence" value="ECO:0007669"/>
    <property type="project" value="UniProtKB-UniRule"/>
</dbReference>
<keyword evidence="6 7" id="KW-0030">Aminoacyl-tRNA synthetase</keyword>
<dbReference type="PROSITE" id="PS50862">
    <property type="entry name" value="AA_TRNA_LIGASE_II"/>
    <property type="match status" value="1"/>
</dbReference>
<comment type="function">
    <text evidence="7">Catalyzes the attachment of L-aspartate to tRNA(Asp) in a two-step reaction: L-aspartate is first activated by ATP to form Asp-AMP and then transferred to the acceptor end of tRNA(Asp).</text>
</comment>
<reference evidence="9 10" key="1">
    <citation type="submission" date="2018-01" db="EMBL/GenBank/DDBJ databases">
        <title>Genomic Encyclopedia of Type Strains, Phase I: the one thousand microbial genomes (KMG-I) project.</title>
        <authorList>
            <person name="Goeker M."/>
        </authorList>
    </citation>
    <scope>NUCLEOTIDE SEQUENCE [LARGE SCALE GENOMIC DNA]</scope>
    <source>
        <strain evidence="9 10">DSM 17960</strain>
    </source>
</reference>
<dbReference type="Gene3D" id="3.30.1360.30">
    <property type="entry name" value="GAD-like domain"/>
    <property type="match status" value="1"/>
</dbReference>
<dbReference type="CDD" id="cd00777">
    <property type="entry name" value="AspRS_core"/>
    <property type="match status" value="1"/>
</dbReference>
<dbReference type="InterPro" id="IPR029351">
    <property type="entry name" value="GAD_dom"/>
</dbReference>
<dbReference type="EC" id="6.1.1.12" evidence="7"/>
<feature type="binding site" evidence="7">
    <location>
        <position position="486"/>
    </location>
    <ligand>
        <name>L-aspartate</name>
        <dbReference type="ChEBI" id="CHEBI:29991"/>
    </ligand>
</feature>
<dbReference type="PANTHER" id="PTHR22594:SF5">
    <property type="entry name" value="ASPARTATE--TRNA LIGASE, MITOCHONDRIAL"/>
    <property type="match status" value="1"/>
</dbReference>
<keyword evidence="7" id="KW-0963">Cytoplasm</keyword>
<dbReference type="Pfam" id="PF02938">
    <property type="entry name" value="GAD"/>
    <property type="match status" value="1"/>
</dbReference>
<dbReference type="HAMAP" id="MF_00044">
    <property type="entry name" value="Asp_tRNA_synth_type1"/>
    <property type="match status" value="1"/>
</dbReference>
<dbReference type="OrthoDB" id="9802326at2"/>
<feature type="region of interest" description="Aspartate" evidence="7">
    <location>
        <begin position="198"/>
        <end position="201"/>
    </location>
</feature>
<feature type="binding site" evidence="7">
    <location>
        <begin position="220"/>
        <end position="222"/>
    </location>
    <ligand>
        <name>ATP</name>
        <dbReference type="ChEBI" id="CHEBI:30616"/>
    </ligand>
</feature>
<dbReference type="SUPFAM" id="SSF55681">
    <property type="entry name" value="Class II aaRS and biotin synthetases"/>
    <property type="match status" value="1"/>
</dbReference>
<evidence type="ECO:0000313" key="10">
    <source>
        <dbReference type="Proteomes" id="UP000237056"/>
    </source>
</evidence>
<dbReference type="NCBIfam" id="NF001750">
    <property type="entry name" value="PRK00476.1"/>
    <property type="match status" value="1"/>
</dbReference>
<accession>A0A2S4NAF6</accession>
<gene>
    <name evidence="7" type="primary">aspS</name>
    <name evidence="9" type="ORF">Q361_103199</name>
</gene>
<comment type="similarity">
    <text evidence="1 7">Belongs to the class-II aminoacyl-tRNA synthetase family. Type 1 subfamily.</text>
</comment>
<evidence type="ECO:0000313" key="9">
    <source>
        <dbReference type="EMBL" id="POS02681.1"/>
    </source>
</evidence>
<name>A0A2S4NAF6_9FLAO</name>
<dbReference type="PRINTS" id="PR01042">
    <property type="entry name" value="TRNASYNTHASP"/>
</dbReference>
<keyword evidence="5 7" id="KW-0648">Protein biosynthesis</keyword>
<dbReference type="EMBL" id="PQNY01000003">
    <property type="protein sequence ID" value="POS02681.1"/>
    <property type="molecule type" value="Genomic_DNA"/>
</dbReference>
<feature type="domain" description="Aminoacyl-transfer RNA synthetases class-II family profile" evidence="8">
    <location>
        <begin position="144"/>
        <end position="552"/>
    </location>
</feature>
<dbReference type="Pfam" id="PF01336">
    <property type="entry name" value="tRNA_anti-codon"/>
    <property type="match status" value="1"/>
</dbReference>
<dbReference type="InterPro" id="IPR002312">
    <property type="entry name" value="Asp/Asn-tRNA-synth_IIb"/>
</dbReference>
<dbReference type="InterPro" id="IPR047089">
    <property type="entry name" value="Asp-tRNA-ligase_1_N"/>
</dbReference>
<evidence type="ECO:0000256" key="3">
    <source>
        <dbReference type="ARBA" id="ARBA00022741"/>
    </source>
</evidence>